<dbReference type="PANTHER" id="PTHR31251">
    <property type="entry name" value="SQUAMOSA PROMOTER-BINDING-LIKE PROTEIN 4"/>
    <property type="match status" value="1"/>
</dbReference>
<accession>A0AAD3HKT2</accession>
<feature type="region of interest" description="Disordered" evidence="4">
    <location>
        <begin position="112"/>
        <end position="166"/>
    </location>
</feature>
<dbReference type="SUPFAM" id="SSF103612">
    <property type="entry name" value="SBT domain"/>
    <property type="match status" value="1"/>
</dbReference>
<comment type="caution">
    <text evidence="6">The sequence shown here is derived from an EMBL/GenBank/DDBJ whole genome shotgun (WGS) entry which is preliminary data.</text>
</comment>
<evidence type="ECO:0000256" key="2">
    <source>
        <dbReference type="ARBA" id="ARBA00022771"/>
    </source>
</evidence>
<sequence>MEQTHAQWVPATYDWNTLTLEAYDSRNTNKRRRPTGQINCQVPGCTVDLKDAKPYFKRHSICMTHMKAPYVLIHGVKMRYCQQCGHFEELELFGGANRSCKMSLERRSNIAASKVKRGGRSTKARDQQDMVTSDNTTDNGTNSRTWGATTTETEAEADRRSQPESQAHILMRDVDLAADSSRQDFMLAINPPAGRFNPADPNLSSTSALPSPPPPSTRADGDSPLPVAIPTDAGNSAILPWTSYEDGSVNLHLPHQPAPPPMPQLPPPTLPPATSRELPARLPAPSTVTGELPHTHSLGNGKAEAAASCGGGGGWGALGGGAGHDRGGGEVNSSLLYRNVHYTNINNQRCDASAKLAMAPSLQSQASTSSHLQQQPAPQFQLPQPQPRQQQLYCAAAGPAMGALAPTISGVDDVDLEMQLQDIASSAQLEQLGWFSSSSSMMGPEPAHAHGAAAGTDRVLAPLYDRGGCAAFAPHDAHHRHDGSGAYLPGGVPGAQSVRTAQAAFAQGAPSSSMEAALRYGMGGSMMNSVQHSNNHHSEVVTLAGRSCSSLMAAMQYMNQQNPMQHYQRQGQLTLQQQQQQRHHQAPQLSLPLPQQMVGGHGTGGGAGRMLGGLASGGSVRETLRYRAGEADSLVRMSIKLTSRAPDELDPGTVASLRKMLSVYDKLQSLQGYVRPGCTQLVIDARFALLPAISSSCSSLANCALSAADTSETHIPCVERCNTRSDSAFPSAGAAIPYSVSPSVTSSRGSSWWCDESSAGSLHGLPSAMDGAARAQQLRMVAGGKGLDLTVLLNDPLVREALKQLAMTNSTALTLQLEDTAISVYEDGSLGSVRQLQDLPTIVAASCAAVSTDNARAEVTLYGTHLDNPGTVFWARMHGVFYPLQSHPSRDGGVVVRLPALPACGVLHLEAATATTPLPSLSSHGASASAAGSASGVSGGADCGALGPSYPLLVLSSAEAVAEVHAVAASMGPVSLRRFVLDLGTLLATPVLLAQPLNGVVPVHGSTAMSTATAAGCFRDTCGAVPEGSDCDDEDGDVAPFPAAEVPRVLGSCGVAVSASASLHHRRRGGSRSNSGRVSSRMCTPGNSGNGNSGGGLSGWDITDGMTNADDEDVLETVLGAEAVRSLLGASAVLLETTVSWNMPRCTAAVIAALAELHERFPDRVHSGLAPLPRPGAFGLMHAVARAGDENTVLSVMNLEGALGEMCSLTLRGVDGVTPLHLLALLPHAPRLMLALLRVHPAAKHALTSAIADDGLTPLQLYQMMHPGGPTPAPPLPAAGAVAEGVSLGAGGNAAAAVAAMTQRGRPMVHLTPPQQRTSADSPASSSTNRLSRALDTQLASGPESGRSGRLMSASIPTDMLLAAAAGSSRGSPVDSLGGDWEVRAAMTLMDAPSGERLSAATTWSGSTHGWAAEAAAVEAEWQAYHAKGAARARLHANTLEVGGLAAAAMAADDTKKHHSVDEEEDAMW</sequence>
<feature type="region of interest" description="Disordered" evidence="4">
    <location>
        <begin position="1064"/>
        <end position="1097"/>
    </location>
</feature>
<dbReference type="GO" id="GO:0008270">
    <property type="term" value="F:zinc ion binding"/>
    <property type="evidence" value="ECO:0007669"/>
    <property type="project" value="UniProtKB-KW"/>
</dbReference>
<dbReference type="InterPro" id="IPR004333">
    <property type="entry name" value="SBP_dom"/>
</dbReference>
<feature type="compositionally biased region" description="Polar residues" evidence="4">
    <location>
        <begin position="361"/>
        <end position="371"/>
    </location>
</feature>
<feature type="non-terminal residue" evidence="6">
    <location>
        <position position="1"/>
    </location>
</feature>
<dbReference type="InterPro" id="IPR044817">
    <property type="entry name" value="SBP-like"/>
</dbReference>
<evidence type="ECO:0000256" key="4">
    <source>
        <dbReference type="SAM" id="MobiDB-lite"/>
    </source>
</evidence>
<evidence type="ECO:0000259" key="5">
    <source>
        <dbReference type="PROSITE" id="PS51141"/>
    </source>
</evidence>
<feature type="compositionally biased region" description="Low complexity" evidence="4">
    <location>
        <begin position="1071"/>
        <end position="1081"/>
    </location>
</feature>
<feature type="region of interest" description="Disordered" evidence="4">
    <location>
        <begin position="361"/>
        <end position="390"/>
    </location>
</feature>
<keyword evidence="1" id="KW-0479">Metal-binding</keyword>
<evidence type="ECO:0000256" key="3">
    <source>
        <dbReference type="ARBA" id="ARBA00022833"/>
    </source>
</evidence>
<gene>
    <name evidence="6" type="ORF">Agub_g5476</name>
</gene>
<feature type="compositionally biased region" description="Polar residues" evidence="4">
    <location>
        <begin position="1313"/>
        <end position="1331"/>
    </location>
</feature>
<keyword evidence="7" id="KW-1185">Reference proteome</keyword>
<evidence type="ECO:0000313" key="7">
    <source>
        <dbReference type="Proteomes" id="UP001054857"/>
    </source>
</evidence>
<feature type="compositionally biased region" description="Pro residues" evidence="4">
    <location>
        <begin position="256"/>
        <end position="271"/>
    </location>
</feature>
<dbReference type="Gene3D" id="4.10.1100.10">
    <property type="entry name" value="Transcription factor, SBP-box domain"/>
    <property type="match status" value="1"/>
</dbReference>
<dbReference type="Pfam" id="PF03110">
    <property type="entry name" value="SBP"/>
    <property type="match status" value="1"/>
</dbReference>
<dbReference type="InterPro" id="IPR036893">
    <property type="entry name" value="SBP_sf"/>
</dbReference>
<keyword evidence="3" id="KW-0862">Zinc</keyword>
<keyword evidence="2" id="KW-0863">Zinc-finger</keyword>
<organism evidence="6 7">
    <name type="scientific">Astrephomene gubernaculifera</name>
    <dbReference type="NCBI Taxonomy" id="47775"/>
    <lineage>
        <taxon>Eukaryota</taxon>
        <taxon>Viridiplantae</taxon>
        <taxon>Chlorophyta</taxon>
        <taxon>core chlorophytes</taxon>
        <taxon>Chlorophyceae</taxon>
        <taxon>CS clade</taxon>
        <taxon>Chlamydomonadales</taxon>
        <taxon>Astrephomenaceae</taxon>
        <taxon>Astrephomene</taxon>
    </lineage>
</organism>
<feature type="domain" description="SBP-type" evidence="5">
    <location>
        <begin position="37"/>
        <end position="114"/>
    </location>
</feature>
<evidence type="ECO:0000256" key="1">
    <source>
        <dbReference type="ARBA" id="ARBA00022723"/>
    </source>
</evidence>
<proteinExistence type="predicted"/>
<feature type="compositionally biased region" description="Low complexity" evidence="4">
    <location>
        <begin position="132"/>
        <end position="152"/>
    </location>
</feature>
<reference evidence="6 7" key="1">
    <citation type="journal article" date="2021" name="Sci. Rep.">
        <title>Genome sequencing of the multicellular alga Astrephomene provides insights into convergent evolution of germ-soma differentiation.</title>
        <authorList>
            <person name="Yamashita S."/>
            <person name="Yamamoto K."/>
            <person name="Matsuzaki R."/>
            <person name="Suzuki S."/>
            <person name="Yamaguchi H."/>
            <person name="Hirooka S."/>
            <person name="Minakuchi Y."/>
            <person name="Miyagishima S."/>
            <person name="Kawachi M."/>
            <person name="Toyoda A."/>
            <person name="Nozaki H."/>
        </authorList>
    </citation>
    <scope>NUCLEOTIDE SEQUENCE [LARGE SCALE GENOMIC DNA]</scope>
    <source>
        <strain evidence="6 7">NIES-4017</strain>
    </source>
</reference>
<dbReference type="GO" id="GO:0005634">
    <property type="term" value="C:nucleus"/>
    <property type="evidence" value="ECO:0007669"/>
    <property type="project" value="InterPro"/>
</dbReference>
<name>A0AAD3HKT2_9CHLO</name>
<dbReference type="PANTHER" id="PTHR31251:SF169">
    <property type="entry name" value="SQUAMOSA PROMOTER-BINDING-LIKE PROTEIN 8"/>
    <property type="match status" value="1"/>
</dbReference>
<dbReference type="Proteomes" id="UP001054857">
    <property type="component" value="Unassembled WGS sequence"/>
</dbReference>
<feature type="region of interest" description="Disordered" evidence="4">
    <location>
        <begin position="1309"/>
        <end position="1332"/>
    </location>
</feature>
<feature type="region of interest" description="Disordered" evidence="4">
    <location>
        <begin position="189"/>
        <end position="231"/>
    </location>
</feature>
<evidence type="ECO:0000313" key="6">
    <source>
        <dbReference type="EMBL" id="GFR44271.1"/>
    </source>
</evidence>
<protein>
    <recommendedName>
        <fullName evidence="5">SBP-type domain-containing protein</fullName>
    </recommendedName>
</protein>
<feature type="compositionally biased region" description="Low complexity" evidence="4">
    <location>
        <begin position="372"/>
        <end position="390"/>
    </location>
</feature>
<dbReference type="GO" id="GO:0003677">
    <property type="term" value="F:DNA binding"/>
    <property type="evidence" value="ECO:0007669"/>
    <property type="project" value="InterPro"/>
</dbReference>
<feature type="compositionally biased region" description="Gly residues" evidence="4">
    <location>
        <begin position="1088"/>
        <end position="1097"/>
    </location>
</feature>
<dbReference type="EMBL" id="BMAR01000007">
    <property type="protein sequence ID" value="GFR44271.1"/>
    <property type="molecule type" value="Genomic_DNA"/>
</dbReference>
<dbReference type="PROSITE" id="PS51141">
    <property type="entry name" value="ZF_SBP"/>
    <property type="match status" value="1"/>
</dbReference>
<feature type="region of interest" description="Disordered" evidence="4">
    <location>
        <begin position="249"/>
        <end position="279"/>
    </location>
</feature>